<dbReference type="HAMAP" id="MF_00618">
    <property type="entry name" value="Ferredoxin_bilin_red"/>
    <property type="match status" value="1"/>
</dbReference>
<comment type="catalytic activity">
    <reaction evidence="5 6">
        <text>(2R,3Z)-phycocyanobilin + 4 oxidized [2Fe-2S]-[ferredoxin] = biliverdin IXalpha + 4 reduced [2Fe-2S]-[ferredoxin] + 4 H(+)</text>
        <dbReference type="Rhea" id="RHEA:15309"/>
        <dbReference type="Rhea" id="RHEA-COMP:10000"/>
        <dbReference type="Rhea" id="RHEA-COMP:10001"/>
        <dbReference type="ChEBI" id="CHEBI:15378"/>
        <dbReference type="ChEBI" id="CHEBI:33737"/>
        <dbReference type="ChEBI" id="CHEBI:33738"/>
        <dbReference type="ChEBI" id="CHEBI:57437"/>
        <dbReference type="ChEBI" id="CHEBI:57991"/>
        <dbReference type="EC" id="1.3.7.5"/>
    </reaction>
</comment>
<evidence type="ECO:0000256" key="3">
    <source>
        <dbReference type="ARBA" id="ARBA00016783"/>
    </source>
</evidence>
<dbReference type="GO" id="GO:0050620">
    <property type="term" value="F:phycocyanobilin:ferredoxin oxidoreductase activity"/>
    <property type="evidence" value="ECO:0007669"/>
    <property type="project" value="UniProtKB-UniRule"/>
</dbReference>
<dbReference type="PANTHER" id="PTHR34557:SF1">
    <property type="entry name" value="PHYTOCHROMOBILIN:FERREDOXIN OXIDOREDUCTASE, CHLOROPLASTIC"/>
    <property type="match status" value="1"/>
</dbReference>
<sequence>MVQDLTTFLPLHPLIYKLATSIVSCWRKKLYLAPYKLPKDLNYIESLLGTDKLTIQNFCYQSHQFRKIHLELVRFEQKLDILHCVMFPRFKYSLPIFGCDLVIGKNKISAAVVDLSPTNPKIELSREYKEKLSQLKPYDFLMTRNLPEWGDIFSEYCLFIQPINLEEENKFLQQVEDILQIHCKQSNNSKIVSDFERNLNLQGQEYYCYKQKQNDKTRRILENFFGVNWANKYISQVLFSINN</sequence>
<dbReference type="PANTHER" id="PTHR34557">
    <property type="entry name" value="PHYTOCHROMOBILIN:FERREDOXIN OXIDOREDUCTASE, CHLOROPLASTIC"/>
    <property type="match status" value="1"/>
</dbReference>
<evidence type="ECO:0000313" key="7">
    <source>
        <dbReference type="EMBL" id="KFF41225.1"/>
    </source>
</evidence>
<dbReference type="EC" id="1.3.7.5" evidence="2 6"/>
<comment type="similarity">
    <text evidence="1 6">Belongs to the HY2 family.</text>
</comment>
<accession>A0A086CGB1</accession>
<evidence type="ECO:0000256" key="1">
    <source>
        <dbReference type="ARBA" id="ARBA00006908"/>
    </source>
</evidence>
<evidence type="ECO:0000256" key="4">
    <source>
        <dbReference type="ARBA" id="ARBA00023002"/>
    </source>
</evidence>
<dbReference type="AlphaFoldDB" id="A0A086CGB1"/>
<dbReference type="InterPro" id="IPR022870">
    <property type="entry name" value="Ferredoxin_bilin_OxRdtase"/>
</dbReference>
<organism evidence="7 8">
    <name type="scientific">Candidatus Atelocyanobacterium thalassa isolate SIO64986</name>
    <dbReference type="NCBI Taxonomy" id="1527444"/>
    <lineage>
        <taxon>Bacteria</taxon>
        <taxon>Bacillati</taxon>
        <taxon>Cyanobacteriota</taxon>
        <taxon>Cyanophyceae</taxon>
        <taxon>Oscillatoriophycideae</taxon>
        <taxon>Chroococcales</taxon>
        <taxon>Aphanothecaceae</taxon>
        <taxon>Candidatus Atelocyanobacterium</taxon>
        <taxon>Candidatus Atelocyanobacterium thalassae</taxon>
    </lineage>
</organism>
<dbReference type="NCBIfam" id="NF002760">
    <property type="entry name" value="PRK02816.1"/>
    <property type="match status" value="1"/>
</dbReference>
<dbReference type="GO" id="GO:0050897">
    <property type="term" value="F:cobalt ion binding"/>
    <property type="evidence" value="ECO:0007669"/>
    <property type="project" value="InterPro"/>
</dbReference>
<dbReference type="eggNOG" id="ENOG502Z7RN">
    <property type="taxonomic scope" value="Bacteria"/>
</dbReference>
<proteinExistence type="inferred from homology"/>
<evidence type="ECO:0000256" key="5">
    <source>
        <dbReference type="ARBA" id="ARBA00049084"/>
    </source>
</evidence>
<evidence type="ECO:0000256" key="6">
    <source>
        <dbReference type="HAMAP-Rule" id="MF_00618"/>
    </source>
</evidence>
<name>A0A086CGB1_9CHRO</name>
<comment type="caution">
    <text evidence="7">The sequence shown here is derived from an EMBL/GenBank/DDBJ whole genome shotgun (WGS) entry which is preliminary data.</text>
</comment>
<dbReference type="EMBL" id="JPSP01000011">
    <property type="protein sequence ID" value="KFF41225.1"/>
    <property type="molecule type" value="Genomic_DNA"/>
</dbReference>
<protein>
    <recommendedName>
        <fullName evidence="3 6">Phycocyanobilin:ferredoxin oxidoreductase</fullName>
        <ecNumber evidence="2 6">1.3.7.5</ecNumber>
    </recommendedName>
</protein>
<dbReference type="Proteomes" id="UP000028922">
    <property type="component" value="Unassembled WGS sequence"/>
</dbReference>
<dbReference type="STRING" id="1527444.ucyna2_00955"/>
<comment type="function">
    <text evidence="6">Catalyzes the four-electron reduction of biliverdin IX-alpha (2-electron reduction at both the A and D rings); the reaction proceeds via an isolatable 2-electron intermediate, 181,182-dihydrobiliverdin.</text>
</comment>
<dbReference type="GO" id="GO:0010024">
    <property type="term" value="P:phytochromobilin biosynthetic process"/>
    <property type="evidence" value="ECO:0007669"/>
    <property type="project" value="InterPro"/>
</dbReference>
<dbReference type="Gene3D" id="3.40.1500.20">
    <property type="match status" value="1"/>
</dbReference>
<dbReference type="PATRIC" id="fig|1527444.3.peg.906"/>
<evidence type="ECO:0000256" key="2">
    <source>
        <dbReference type="ARBA" id="ARBA00012716"/>
    </source>
</evidence>
<reference evidence="7 8" key="1">
    <citation type="submission" date="2014-08" db="EMBL/GenBank/DDBJ databases">
        <title>Comparative genomics reveals surprising divergence of two closely related strains of uncultivated UCYN-A cyanobacteria.</title>
        <authorList>
            <person name="Bombar D."/>
            <person name="Heller P."/>
            <person name="Sanchez-Baracaldo P."/>
            <person name="Carter B.J."/>
            <person name="Zert J.P."/>
        </authorList>
    </citation>
    <scope>NUCLEOTIDE SEQUENCE [LARGE SCALE GENOMIC DNA]</scope>
</reference>
<gene>
    <name evidence="6" type="primary">pcyA</name>
    <name evidence="7" type="ORF">ucyna2_00955</name>
</gene>
<evidence type="ECO:0000313" key="8">
    <source>
        <dbReference type="Proteomes" id="UP000028922"/>
    </source>
</evidence>
<dbReference type="InterPro" id="IPR009249">
    <property type="entry name" value="Ferredoxin-dep_bilin_Rdtase"/>
</dbReference>
<dbReference type="Pfam" id="PF05996">
    <property type="entry name" value="Fe_bilin_red"/>
    <property type="match status" value="1"/>
</dbReference>
<keyword evidence="4 6" id="KW-0560">Oxidoreductase</keyword>